<evidence type="ECO:0008006" key="3">
    <source>
        <dbReference type="Google" id="ProtNLM"/>
    </source>
</evidence>
<reference evidence="1 2" key="1">
    <citation type="submission" date="2023-12" db="EMBL/GenBank/DDBJ databases">
        <title>Streptomyces sp. V4-01.</title>
        <authorList>
            <person name="Somphong A."/>
            <person name="Phongsopitanun W."/>
        </authorList>
    </citation>
    <scope>NUCLEOTIDE SEQUENCE [LARGE SCALE GENOMIC DNA]</scope>
    <source>
        <strain evidence="1 2">V4-01</strain>
    </source>
</reference>
<accession>A0ABU7PJX4</accession>
<sequence length="270" mass="29230">MSAVRIIVVDDAVAAEDSLALALATAPAPADGRAHQVMGVRSPRELRQLLAVDRGFQLAMVDLDFGPGSPETGLVALRLLDEAGIPCVVWCADIDENRGLLLLAAFHYFEPWALASKAGPIADVTGLVAAMEQGLRPGRGLAERYRPARGGSGPSLLERLVGSTTQLDIWRALTVFSSRPEVAARAKVAESTLDRFLQDRYAPMREAEHRLVGASPDLEPRTDERNRARIAPLHAFAVRHANFFRDGEVEQIVRGRYRRGPAPGTGTAAR</sequence>
<proteinExistence type="predicted"/>
<name>A0ABU7PJX4_9ACTN</name>
<protein>
    <recommendedName>
        <fullName evidence="3">Response regulatory domain-containing protein</fullName>
    </recommendedName>
</protein>
<comment type="caution">
    <text evidence="1">The sequence shown here is derived from an EMBL/GenBank/DDBJ whole genome shotgun (WGS) entry which is preliminary data.</text>
</comment>
<keyword evidence="2" id="KW-1185">Reference proteome</keyword>
<evidence type="ECO:0000313" key="2">
    <source>
        <dbReference type="Proteomes" id="UP001344658"/>
    </source>
</evidence>
<dbReference type="Proteomes" id="UP001344658">
    <property type="component" value="Unassembled WGS sequence"/>
</dbReference>
<organism evidence="1 2">
    <name type="scientific">Actinacidiphila polyblastidii</name>
    <dbReference type="NCBI Taxonomy" id="3110430"/>
    <lineage>
        <taxon>Bacteria</taxon>
        <taxon>Bacillati</taxon>
        <taxon>Actinomycetota</taxon>
        <taxon>Actinomycetes</taxon>
        <taxon>Kitasatosporales</taxon>
        <taxon>Streptomycetaceae</taxon>
        <taxon>Actinacidiphila</taxon>
    </lineage>
</organism>
<gene>
    <name evidence="1" type="ORF">V2S66_29730</name>
</gene>
<evidence type="ECO:0000313" key="1">
    <source>
        <dbReference type="EMBL" id="MEE4546134.1"/>
    </source>
</evidence>
<dbReference type="EMBL" id="JAZEWV010000040">
    <property type="protein sequence ID" value="MEE4546134.1"/>
    <property type="molecule type" value="Genomic_DNA"/>
</dbReference>
<dbReference type="RefSeq" id="WP_330799837.1">
    <property type="nucleotide sequence ID" value="NZ_JAZEWV010000040.1"/>
</dbReference>